<dbReference type="Gene3D" id="3.40.50.720">
    <property type="entry name" value="NAD(P)-binding Rossmann-like Domain"/>
    <property type="match status" value="1"/>
</dbReference>
<dbReference type="Gene3D" id="3.30.460.30">
    <property type="entry name" value="Glutamyl-tRNA reductase, N-terminal domain"/>
    <property type="match status" value="1"/>
</dbReference>
<comment type="subunit">
    <text evidence="8">Homodimer.</text>
</comment>
<dbReference type="PANTHER" id="PTHR43013">
    <property type="entry name" value="GLUTAMYL-TRNA REDUCTASE"/>
    <property type="match status" value="1"/>
</dbReference>
<dbReference type="PANTHER" id="PTHR43013:SF1">
    <property type="entry name" value="GLUTAMYL-TRNA REDUCTASE"/>
    <property type="match status" value="1"/>
</dbReference>
<keyword evidence="5 8" id="KW-0560">Oxidoreductase</keyword>
<evidence type="ECO:0000256" key="2">
    <source>
        <dbReference type="ARBA" id="ARBA00005916"/>
    </source>
</evidence>
<evidence type="ECO:0000256" key="6">
    <source>
        <dbReference type="ARBA" id="ARBA00023244"/>
    </source>
</evidence>
<evidence type="ECO:0000256" key="13">
    <source>
        <dbReference type="RuleBase" id="RU000584"/>
    </source>
</evidence>
<dbReference type="InterPro" id="IPR036453">
    <property type="entry name" value="GluRdtase_dimer_dom_sf"/>
</dbReference>
<dbReference type="EMBL" id="JACHGF010000003">
    <property type="protein sequence ID" value="MBB5284192.1"/>
    <property type="molecule type" value="Genomic_DNA"/>
</dbReference>
<dbReference type="RefSeq" id="WP_184174149.1">
    <property type="nucleotide sequence ID" value="NZ_JACHGF010000003.1"/>
</dbReference>
<name>A0A840TRL0_9BACT</name>
<evidence type="ECO:0000256" key="1">
    <source>
        <dbReference type="ARBA" id="ARBA00005059"/>
    </source>
</evidence>
<dbReference type="GO" id="GO:0008883">
    <property type="term" value="F:glutamyl-tRNA reductase activity"/>
    <property type="evidence" value="ECO:0007669"/>
    <property type="project" value="UniProtKB-UniRule"/>
</dbReference>
<evidence type="ECO:0000256" key="7">
    <source>
        <dbReference type="ARBA" id="ARBA00047464"/>
    </source>
</evidence>
<dbReference type="Pfam" id="PF00745">
    <property type="entry name" value="GlutR_dimer"/>
    <property type="match status" value="1"/>
</dbReference>
<dbReference type="Proteomes" id="UP000557307">
    <property type="component" value="Unassembled WGS sequence"/>
</dbReference>
<evidence type="ECO:0000256" key="9">
    <source>
        <dbReference type="PIRSR" id="PIRSR000445-1"/>
    </source>
</evidence>
<accession>A0A840TRL0</accession>
<feature type="binding site" evidence="8 10">
    <location>
        <position position="122"/>
    </location>
    <ligand>
        <name>substrate</name>
    </ligand>
</feature>
<feature type="active site" description="Nucleophile" evidence="8 9">
    <location>
        <position position="52"/>
    </location>
</feature>
<evidence type="ECO:0000256" key="5">
    <source>
        <dbReference type="ARBA" id="ARBA00023002"/>
    </source>
</evidence>
<comment type="miscellaneous">
    <text evidence="8">During catalysis, the active site Cys acts as a nucleophile attacking the alpha-carbonyl group of tRNA-bound glutamate with the formation of a thioester intermediate between enzyme and glutamate, and the concomitant release of tRNA(Glu). The thioester intermediate is finally reduced by direct hydride transfer from NADPH, to form the product GSA.</text>
</comment>
<dbReference type="InterPro" id="IPR000343">
    <property type="entry name" value="4pyrrol_synth_GluRdtase"/>
</dbReference>
<dbReference type="InterPro" id="IPR015896">
    <property type="entry name" value="4pyrrol_synth_GluRdtase_dimer"/>
</dbReference>
<evidence type="ECO:0000313" key="17">
    <source>
        <dbReference type="EMBL" id="MBB5284192.1"/>
    </source>
</evidence>
<dbReference type="InterPro" id="IPR036343">
    <property type="entry name" value="GluRdtase_N_sf"/>
</dbReference>
<dbReference type="AlphaFoldDB" id="A0A840TRL0"/>
<sequence>MQNQFKAVSLSYKIAPLSVREQIALNEEGAKALMLRIREFFEVSDLLVVSTCNRTELYYTASEDLSPELIKLLLIQKGITDTEPYLPYFEQYVQGDEAIRHLFEVATGLHSQVVGDMQIPNQIKHAYQWSADLNMAGPFLHRLMHTIFFANKRVAQETSFRDGAASVSYAAVELVEALTVNPKVLVLGLGEIGMDVCKNLADRDGADITLVNRTRSKADELATTYGFKVADLEDIDLEIMRADVIISSITRDEPFFTKEKMVQLGGLTFKYLIDLSVPRSVAPDVEEVPGVVLYNIDTIRSKADEALTKRISAIPYVKSIIEEAVLDFNDWSKEMVVSPTIQKLKGALEQIRQEEMARYMKNMTEEEAAKIDRITSSMMQKIIKLPVLQLKAACKRGEAETLIDVLNDLFNLENQPQPSSAR</sequence>
<feature type="domain" description="Quinate/shikimate 5-dehydrogenase/glutamyl-tRNA reductase" evidence="15">
    <location>
        <begin position="182"/>
        <end position="300"/>
    </location>
</feature>
<dbReference type="SUPFAM" id="SSF69742">
    <property type="entry name" value="Glutamyl tRNA-reductase catalytic, N-terminal domain"/>
    <property type="match status" value="1"/>
</dbReference>
<evidence type="ECO:0000256" key="3">
    <source>
        <dbReference type="ARBA" id="ARBA00012970"/>
    </source>
</evidence>
<comment type="caution">
    <text evidence="17">The sequence shown here is derived from an EMBL/GenBank/DDBJ whole genome shotgun (WGS) entry which is preliminary data.</text>
</comment>
<dbReference type="Pfam" id="PF01488">
    <property type="entry name" value="Shikimate_DH"/>
    <property type="match status" value="1"/>
</dbReference>
<evidence type="ECO:0000256" key="4">
    <source>
        <dbReference type="ARBA" id="ARBA00022857"/>
    </source>
</evidence>
<evidence type="ECO:0000259" key="15">
    <source>
        <dbReference type="Pfam" id="PF01488"/>
    </source>
</evidence>
<keyword evidence="18" id="KW-1185">Reference proteome</keyword>
<dbReference type="InterPro" id="IPR015895">
    <property type="entry name" value="4pyrrol_synth_GluRdtase_N"/>
</dbReference>
<feature type="domain" description="Tetrapyrrole biosynthesis glutamyl-tRNA reductase dimerisation" evidence="14">
    <location>
        <begin position="318"/>
        <end position="412"/>
    </location>
</feature>
<dbReference type="SUPFAM" id="SSF51735">
    <property type="entry name" value="NAD(P)-binding Rossmann-fold domains"/>
    <property type="match status" value="1"/>
</dbReference>
<evidence type="ECO:0000259" key="14">
    <source>
        <dbReference type="Pfam" id="PF00745"/>
    </source>
</evidence>
<keyword evidence="6 8" id="KW-0627">Porphyrin biosynthesis</keyword>
<comment type="similarity">
    <text evidence="2 8 13">Belongs to the glutamyl-tRNA reductase family.</text>
</comment>
<dbReference type="GO" id="GO:0019353">
    <property type="term" value="P:protoporphyrinogen IX biosynthetic process from glutamate"/>
    <property type="evidence" value="ECO:0007669"/>
    <property type="project" value="TreeGrafter"/>
</dbReference>
<comment type="function">
    <text evidence="8">Catalyzes the NADPH-dependent reduction of glutamyl-tRNA(Glu) to glutamate 1-semialdehyde (GSA).</text>
</comment>
<feature type="binding site" evidence="8 10">
    <location>
        <position position="111"/>
    </location>
    <ligand>
        <name>substrate</name>
    </ligand>
</feature>
<feature type="binding site" evidence="8 11">
    <location>
        <begin position="188"/>
        <end position="193"/>
    </location>
    <ligand>
        <name>NADP(+)</name>
        <dbReference type="ChEBI" id="CHEBI:58349"/>
    </ligand>
</feature>
<comment type="domain">
    <text evidence="8">Possesses an unusual extended V-shaped dimeric structure with each monomer consisting of three distinct domains arranged along a curved 'spinal' alpha-helix. The N-terminal catalytic domain specifically recognizes the glutamate moiety of the substrate. The second domain is the NADPH-binding domain, and the third C-terminal domain is responsible for dimerization.</text>
</comment>
<feature type="binding site" evidence="8 10">
    <location>
        <begin position="51"/>
        <end position="54"/>
    </location>
    <ligand>
        <name>substrate</name>
    </ligand>
</feature>
<protein>
    <recommendedName>
        <fullName evidence="3 8">Glutamyl-tRNA reductase</fullName>
        <shortName evidence="8">GluTR</shortName>
        <ecNumber evidence="3 8">1.2.1.70</ecNumber>
    </recommendedName>
</protein>
<evidence type="ECO:0000256" key="10">
    <source>
        <dbReference type="PIRSR" id="PIRSR000445-2"/>
    </source>
</evidence>
<dbReference type="Pfam" id="PF05201">
    <property type="entry name" value="GlutR_N"/>
    <property type="match status" value="1"/>
</dbReference>
<comment type="catalytic activity">
    <reaction evidence="7 8 13">
        <text>(S)-4-amino-5-oxopentanoate + tRNA(Glu) + NADP(+) = L-glutamyl-tRNA(Glu) + NADPH + H(+)</text>
        <dbReference type="Rhea" id="RHEA:12344"/>
        <dbReference type="Rhea" id="RHEA-COMP:9663"/>
        <dbReference type="Rhea" id="RHEA-COMP:9680"/>
        <dbReference type="ChEBI" id="CHEBI:15378"/>
        <dbReference type="ChEBI" id="CHEBI:57501"/>
        <dbReference type="ChEBI" id="CHEBI:57783"/>
        <dbReference type="ChEBI" id="CHEBI:58349"/>
        <dbReference type="ChEBI" id="CHEBI:78442"/>
        <dbReference type="ChEBI" id="CHEBI:78520"/>
        <dbReference type="EC" id="1.2.1.70"/>
    </reaction>
</comment>
<feature type="binding site" evidence="8 10">
    <location>
        <begin position="116"/>
        <end position="118"/>
    </location>
    <ligand>
        <name>substrate</name>
    </ligand>
</feature>
<gene>
    <name evidence="8" type="primary">hemA</name>
    <name evidence="17" type="ORF">HNQ92_002335</name>
</gene>
<feature type="site" description="Important for activity" evidence="8 12">
    <location>
        <position position="101"/>
    </location>
</feature>
<evidence type="ECO:0000256" key="12">
    <source>
        <dbReference type="PIRSR" id="PIRSR000445-4"/>
    </source>
</evidence>
<dbReference type="InterPro" id="IPR006151">
    <property type="entry name" value="Shikm_DH/Glu-tRNA_Rdtase"/>
</dbReference>
<dbReference type="HAMAP" id="MF_00087">
    <property type="entry name" value="Glu_tRNA_reductase"/>
    <property type="match status" value="1"/>
</dbReference>
<keyword evidence="4 8" id="KW-0521">NADP</keyword>
<dbReference type="NCBIfam" id="TIGR01035">
    <property type="entry name" value="hemA"/>
    <property type="match status" value="1"/>
</dbReference>
<evidence type="ECO:0000259" key="16">
    <source>
        <dbReference type="Pfam" id="PF05201"/>
    </source>
</evidence>
<organism evidence="17 18">
    <name type="scientific">Rhabdobacter roseus</name>
    <dbReference type="NCBI Taxonomy" id="1655419"/>
    <lineage>
        <taxon>Bacteria</taxon>
        <taxon>Pseudomonadati</taxon>
        <taxon>Bacteroidota</taxon>
        <taxon>Cytophagia</taxon>
        <taxon>Cytophagales</taxon>
        <taxon>Cytophagaceae</taxon>
        <taxon>Rhabdobacter</taxon>
    </lineage>
</organism>
<dbReference type="InterPro" id="IPR036291">
    <property type="entry name" value="NAD(P)-bd_dom_sf"/>
</dbReference>
<evidence type="ECO:0000256" key="11">
    <source>
        <dbReference type="PIRSR" id="PIRSR000445-3"/>
    </source>
</evidence>
<dbReference type="SUPFAM" id="SSF69075">
    <property type="entry name" value="Glutamyl tRNA-reductase dimerization domain"/>
    <property type="match status" value="1"/>
</dbReference>
<feature type="domain" description="Glutamyl-tRNA reductase N-terminal" evidence="16">
    <location>
        <begin position="8"/>
        <end position="158"/>
    </location>
</feature>
<dbReference type="UniPathway" id="UPA00251">
    <property type="reaction ID" value="UER00316"/>
</dbReference>
<proteinExistence type="inferred from homology"/>
<reference evidence="17 18" key="1">
    <citation type="submission" date="2020-08" db="EMBL/GenBank/DDBJ databases">
        <title>Genomic Encyclopedia of Type Strains, Phase IV (KMG-IV): sequencing the most valuable type-strain genomes for metagenomic binning, comparative biology and taxonomic classification.</title>
        <authorList>
            <person name="Goeker M."/>
        </authorList>
    </citation>
    <scope>NUCLEOTIDE SEQUENCE [LARGE SCALE GENOMIC DNA]</scope>
    <source>
        <strain evidence="17 18">DSM 105074</strain>
    </source>
</reference>
<evidence type="ECO:0000256" key="8">
    <source>
        <dbReference type="HAMAP-Rule" id="MF_00087"/>
    </source>
</evidence>
<evidence type="ECO:0000313" key="18">
    <source>
        <dbReference type="Proteomes" id="UP000557307"/>
    </source>
</evidence>
<dbReference type="PIRSF" id="PIRSF000445">
    <property type="entry name" value="4pyrrol_synth_GluRdtase"/>
    <property type="match status" value="1"/>
</dbReference>
<comment type="pathway">
    <text evidence="1 8 13">Porphyrin-containing compound metabolism; protoporphyrin-IX biosynthesis; 5-aminolevulinate from L-glutamyl-tRNA(Glu): step 1/2.</text>
</comment>
<dbReference type="GO" id="GO:0050661">
    <property type="term" value="F:NADP binding"/>
    <property type="evidence" value="ECO:0007669"/>
    <property type="project" value="InterPro"/>
</dbReference>
<dbReference type="EC" id="1.2.1.70" evidence="3 8"/>